<dbReference type="EMBL" id="QUTA01002490">
    <property type="protein sequence ID" value="RHY26909.1"/>
    <property type="molecule type" value="Genomic_DNA"/>
</dbReference>
<feature type="region of interest" description="Disordered" evidence="2">
    <location>
        <begin position="176"/>
        <end position="211"/>
    </location>
</feature>
<name>A0A397BTR0_APHAT</name>
<accession>A0A397BTR0</accession>
<feature type="non-terminal residue" evidence="3">
    <location>
        <position position="305"/>
    </location>
</feature>
<evidence type="ECO:0000313" key="3">
    <source>
        <dbReference type="EMBL" id="RHY26909.1"/>
    </source>
</evidence>
<dbReference type="Proteomes" id="UP000266239">
    <property type="component" value="Unassembled WGS sequence"/>
</dbReference>
<feature type="coiled-coil region" evidence="1">
    <location>
        <begin position="19"/>
        <end position="102"/>
    </location>
</feature>
<proteinExistence type="predicted"/>
<dbReference type="Gene3D" id="1.10.287.1490">
    <property type="match status" value="1"/>
</dbReference>
<evidence type="ECO:0000313" key="5">
    <source>
        <dbReference type="Proteomes" id="UP000266239"/>
    </source>
</evidence>
<evidence type="ECO:0000313" key="4">
    <source>
        <dbReference type="EMBL" id="RHY35553.1"/>
    </source>
</evidence>
<dbReference type="Proteomes" id="UP000283543">
    <property type="component" value="Unassembled WGS sequence"/>
</dbReference>
<comment type="caution">
    <text evidence="3">The sequence shown here is derived from an EMBL/GenBank/DDBJ whole genome shotgun (WGS) entry which is preliminary data.</text>
</comment>
<evidence type="ECO:0000313" key="6">
    <source>
        <dbReference type="Proteomes" id="UP000283543"/>
    </source>
</evidence>
<feature type="compositionally biased region" description="Basic and acidic residues" evidence="2">
    <location>
        <begin position="193"/>
        <end position="211"/>
    </location>
</feature>
<protein>
    <submittedName>
        <fullName evidence="3">Uncharacterized protein</fullName>
    </submittedName>
</protein>
<sequence>MERRRKEFVEGRNHLNATVAALTESEQRLQQDVDELSNAKAVANDQVTDLQRQLDAATESYNVLHGEAAAHVADKTALRDNVESLQQLSEQLQAAHDAVEAQLTHSDSVCKALEVAIAVKKQAAAMQDKVIADLTAPLDQLSSSEQELLQKLQSLKQEKSVLEQQVPETVRQLATLSQSRSELETTSQSVQSENDRLKDSVETLSKEKAAEEHKVANLQEVAEQFKSELAAVTFDRDSSTTKVSVQESAVAKKDDDIAQLEVLLQRFKDKVASLKASQSKLKADIDAAKTHQATIEHDPETTVQA</sequence>
<evidence type="ECO:0000256" key="2">
    <source>
        <dbReference type="SAM" id="MobiDB-lite"/>
    </source>
</evidence>
<reference evidence="5 6" key="1">
    <citation type="submission" date="2018-08" db="EMBL/GenBank/DDBJ databases">
        <title>Aphanomyces genome sequencing and annotation.</title>
        <authorList>
            <person name="Minardi D."/>
            <person name="Oidtmann B."/>
            <person name="Van Der Giezen M."/>
            <person name="Studholme D.J."/>
        </authorList>
    </citation>
    <scope>NUCLEOTIDE SEQUENCE [LARGE SCALE GENOMIC DNA]</scope>
    <source>
        <strain evidence="4 6">Si</strain>
        <strain evidence="3 5">Yx</strain>
    </source>
</reference>
<evidence type="ECO:0000256" key="1">
    <source>
        <dbReference type="SAM" id="Coils"/>
    </source>
</evidence>
<feature type="compositionally biased region" description="Polar residues" evidence="2">
    <location>
        <begin position="176"/>
        <end position="192"/>
    </location>
</feature>
<dbReference type="AlphaFoldDB" id="A0A397BTR0"/>
<dbReference type="EMBL" id="QUTB01012329">
    <property type="protein sequence ID" value="RHY35553.1"/>
    <property type="molecule type" value="Genomic_DNA"/>
</dbReference>
<keyword evidence="1" id="KW-0175">Coiled coil</keyword>
<gene>
    <name evidence="3" type="ORF">DYB25_014044</name>
    <name evidence="4" type="ORF">DYB34_014160</name>
</gene>
<organism evidence="3 5">
    <name type="scientific">Aphanomyces astaci</name>
    <name type="common">Crayfish plague agent</name>
    <dbReference type="NCBI Taxonomy" id="112090"/>
    <lineage>
        <taxon>Eukaryota</taxon>
        <taxon>Sar</taxon>
        <taxon>Stramenopiles</taxon>
        <taxon>Oomycota</taxon>
        <taxon>Saprolegniomycetes</taxon>
        <taxon>Saprolegniales</taxon>
        <taxon>Verrucalvaceae</taxon>
        <taxon>Aphanomyces</taxon>
    </lineage>
</organism>